<keyword evidence="2 8" id="KW-0812">Transmembrane</keyword>
<feature type="transmembrane region" description="Helical" evidence="8">
    <location>
        <begin position="1145"/>
        <end position="1164"/>
    </location>
</feature>
<sequence length="1883" mass="218083">MLQLRKTSNQRSGEGGGIPLGVLDENNSNVNPISLNPNLLTNLQAQQFDDAINNQLNLEWIYKPWVQKIIRTCALCSFISICANTPETFKNHLPVMYITYAIDLISSLVFTVEMIAKIKIRGFFKGESPYLFDRWCQFDCLMVLFHIISVVLQTFELSGQRKLYWSLFRCPRPLILIRVIRSFLKFRLPKNRINSILQRSSSQIYNVTIFFLFFMALYGILGVQFFGKLVSHCVKNSTDTNETKITDFMIPDTYCSPLGPEFGYQCPDGMKCVEIDLTKSERGFNGFDEIITSIFTVYEAASQEGWVFLMYRATDSLPSWKAYFYFFTMIFFLAWLVKNVFIAVIIETFAEIRVQFQQMWGNRGQETKLEQNQVLEWTDEGLKLVSVNETKSQGCAPFCFQKIIRSSAFNMIMLLLVLANAIITANLKHTHREKIDKRVLKNFYYTEIVFTLLFDLECLLKIFCIGFKVYIKRAIYKYEFILAVFTTLRLIPSLYQTELTYFQVLRIFRLIKSSPMLEDFVNKIFGPGKKLGSLIIFTMCLLIITSCVSMQLFCFIGSNEYKKFDTFDQAFMSQFAIITNEGWTETMYETMRAIDEHKELLYYTYFIPIYFIFSHMFCSLAFMTMFQILTQKGWLDIMHSTMTQSKKFHPLVAIYFISYHLFVTLILLSLFVAVILDNLELDEDVKKIKQLKMREQSAETQETLPWRLRIFEKFPNQPQLVSLKRKPNEFDTPKIRESFMRQFLEVDINFVENNKKLLQVSKTPDIITTEFSGAPGERGRTRASIRSKSKTAPNNSISDTMNANSASVKDQNDLSLFRRRRITSSNGQAAIVRVTNNQRMQRASRFSIKKLAITNIVDNSNYHRLFTNDPNNQLPVAILNENKSYDKQLINPFTSDRIRTIQTINRNGAIPGLSIKGRTNTLNGLGVSNGMDFKIFQFKKQQAELKRNQLEDDLKENHPYFDKPLFSVGRDSNFRKFCQMIIEARYQRPQVQRDQNSAVKDQYKQFYKILGLVSYLDWIMIFMTIQSCIGMMFETPTRRLVETLPLQIVEYIFVISMSIEMTLKVCAYGLFFTPNAVVKDFRGILDLFIFSVSVIFLYLSPKHVEPNSPAQMLMLLRCLRPLRIFTLVPHMRKVIYELCRGFKEILLVSILLVVLMFVFANFGIQMYGGRLARCNDATIVNKKDCVGMYKRSLFVTKLKIKGENSKHPSIWVPRVWSNPYNFNFDSIGNSMLALFEVLSLEGWLEVRDIIIDRMGLRHAIFVHVFVFIGTLIGLTLFVGVVITNYSENKGTALLTVDQRRWLDLKGRIKLAQPLHIPPRPESSKFRCFIFDITQHKNFKRFSAFLVLLNCGLLSVPWKVDVLHTKPLATLAAIFTFLFLIEAAMKAIALGSNGYWQSRRNRFDLFVTILGLVWIIMHFVSFGKKELEQSSNSFGFIVIVLRFFTIAGKHATLKMLMLTIIVSFFKSFFIIVGMFLLMLVYAFSGVILFGCVKSGHDLGRHANFRSSPNAIVLLLRIVTGEEWNKIMHDCMVAPPSCNKGNNYWESDCGNFTAAVLYFCSFYVIITYIVLNLLVAIIMENFALFYSNEEDALLSYSDIRHFQIVWNIVDTNRKGVIPCRRVKFLLRLLRGRLEVDLEKDRLLFKHMCYEIDRLNNGNDVTFHDVLNMLSYRSVDIRKSLKLEELIAREELEYQIEEEVAKLTIRNWLDKCLRRIRERGKPNKYLSKQNDIAIFKEQMGARQLLNNQRLPSPPANANQNLANASQTGFFSSPLKANEQMGPKKPLKSTTSIVIDKAESPNAAEIENIKHSNNDLTSISQVKLVPSGTTKLKKKNTLDRQSQVISEEKLRKRNMYLLESQTMTNDVKNWWKSTLDSNNLFSNKSEI</sequence>
<gene>
    <name evidence="10" type="ORF">BpHYR1_009508</name>
</gene>
<accession>A0A3M7STL5</accession>
<feature type="domain" description="Ion transport" evidence="9">
    <location>
        <begin position="1335"/>
        <end position="1587"/>
    </location>
</feature>
<keyword evidence="4 8" id="KW-0472">Membrane</keyword>
<feature type="transmembrane region" description="Helical" evidence="8">
    <location>
        <begin position="322"/>
        <end position="346"/>
    </location>
</feature>
<dbReference type="InterPro" id="IPR027359">
    <property type="entry name" value="Volt_channel_dom_sf"/>
</dbReference>
<dbReference type="Gene3D" id="1.10.238.10">
    <property type="entry name" value="EF-hand"/>
    <property type="match status" value="1"/>
</dbReference>
<comment type="similarity">
    <text evidence="6">Belongs to the calcium channel alpha-1 subunit (TC 1.A.1.11) family.</text>
</comment>
<feature type="transmembrane region" description="Helical" evidence="8">
    <location>
        <begin position="1553"/>
        <end position="1576"/>
    </location>
</feature>
<keyword evidence="11" id="KW-1185">Reference proteome</keyword>
<dbReference type="GO" id="GO:0046872">
    <property type="term" value="F:metal ion binding"/>
    <property type="evidence" value="ECO:0007669"/>
    <property type="project" value="UniProtKB-KW"/>
</dbReference>
<dbReference type="PANTHER" id="PTHR46141:SF1">
    <property type="entry name" value="SODIUM LEAK CHANNEL NALCN"/>
    <property type="match status" value="1"/>
</dbReference>
<feature type="transmembrane region" description="Helical" evidence="8">
    <location>
        <begin position="135"/>
        <end position="152"/>
    </location>
</feature>
<feature type="transmembrane region" description="Helical" evidence="8">
    <location>
        <begin position="408"/>
        <end position="428"/>
    </location>
</feature>
<feature type="domain" description="Ion transport" evidence="9">
    <location>
        <begin position="407"/>
        <end position="616"/>
    </location>
</feature>
<feature type="compositionally biased region" description="Polar residues" evidence="7">
    <location>
        <begin position="1"/>
        <end position="12"/>
    </location>
</feature>
<dbReference type="EMBL" id="REGN01000774">
    <property type="protein sequence ID" value="RNA39191.1"/>
    <property type="molecule type" value="Genomic_DNA"/>
</dbReference>
<dbReference type="GO" id="GO:0005891">
    <property type="term" value="C:voltage-gated calcium channel complex"/>
    <property type="evidence" value="ECO:0007669"/>
    <property type="project" value="InterPro"/>
</dbReference>
<evidence type="ECO:0000313" key="10">
    <source>
        <dbReference type="EMBL" id="RNA39191.1"/>
    </source>
</evidence>
<dbReference type="PANTHER" id="PTHR46141">
    <property type="entry name" value="SODIUM LEAK CHANNEL NON-SELECTIVE PROTEIN"/>
    <property type="match status" value="1"/>
</dbReference>
<feature type="transmembrane region" description="Helical" evidence="8">
    <location>
        <begin position="448"/>
        <end position="471"/>
    </location>
</feature>
<dbReference type="SUPFAM" id="SSF81324">
    <property type="entry name" value="Voltage-gated potassium channels"/>
    <property type="match status" value="4"/>
</dbReference>
<evidence type="ECO:0000256" key="4">
    <source>
        <dbReference type="ARBA" id="ARBA00023136"/>
    </source>
</evidence>
<dbReference type="FunFam" id="1.10.287.70:FF:000061">
    <property type="entry name" value="Sodium leak channel non-selective protein"/>
    <property type="match status" value="1"/>
</dbReference>
<dbReference type="Gene3D" id="1.10.287.70">
    <property type="match status" value="5"/>
</dbReference>
<evidence type="ECO:0000256" key="1">
    <source>
        <dbReference type="ARBA" id="ARBA00004141"/>
    </source>
</evidence>
<evidence type="ECO:0000259" key="9">
    <source>
        <dbReference type="Pfam" id="PF00520"/>
    </source>
</evidence>
<comment type="subcellular location">
    <subcellularLocation>
        <location evidence="1 6">Membrane</location>
        <topology evidence="1 6">Multi-pass membrane protein</topology>
    </subcellularLocation>
</comment>
<dbReference type="FunFam" id="1.20.120.350:FF:000030">
    <property type="entry name" value="sodium leak channel non-selective protein"/>
    <property type="match status" value="1"/>
</dbReference>
<reference evidence="10 11" key="1">
    <citation type="journal article" date="2018" name="Sci. Rep.">
        <title>Genomic signatures of local adaptation to the degree of environmental predictability in rotifers.</title>
        <authorList>
            <person name="Franch-Gras L."/>
            <person name="Hahn C."/>
            <person name="Garcia-Roger E.M."/>
            <person name="Carmona M.J."/>
            <person name="Serra M."/>
            <person name="Gomez A."/>
        </authorList>
    </citation>
    <scope>NUCLEOTIDE SEQUENCE [LARGE SCALE GENOMIC DNA]</scope>
    <source>
        <strain evidence="10">HYR1</strain>
    </source>
</reference>
<keyword evidence="6" id="KW-0851">Voltage-gated channel</keyword>
<dbReference type="OrthoDB" id="10069766at2759"/>
<dbReference type="InterPro" id="IPR005821">
    <property type="entry name" value="Ion_trans_dom"/>
</dbReference>
<evidence type="ECO:0000256" key="7">
    <source>
        <dbReference type="SAM" id="MobiDB-lite"/>
    </source>
</evidence>
<feature type="transmembrane region" description="Helical" evidence="8">
    <location>
        <begin position="204"/>
        <end position="226"/>
    </location>
</feature>
<feature type="transmembrane region" description="Helical" evidence="8">
    <location>
        <begin position="1467"/>
        <end position="1489"/>
    </location>
</feature>
<dbReference type="GO" id="GO:0005245">
    <property type="term" value="F:voltage-gated calcium channel activity"/>
    <property type="evidence" value="ECO:0007669"/>
    <property type="project" value="InterPro"/>
</dbReference>
<keyword evidence="5 6" id="KW-0106">Calcium</keyword>
<dbReference type="PRINTS" id="PR00167">
    <property type="entry name" value="CACHANNEL"/>
</dbReference>
<feature type="domain" description="Ion transport" evidence="9">
    <location>
        <begin position="1014"/>
        <end position="1289"/>
    </location>
</feature>
<feature type="binding site" evidence="5">
    <location>
        <position position="304"/>
    </location>
    <ligand>
        <name>Ca(2+)</name>
        <dbReference type="ChEBI" id="CHEBI:29108"/>
    </ligand>
</feature>
<dbReference type="InterPro" id="IPR002077">
    <property type="entry name" value="VDCCAlpha1"/>
</dbReference>
<feature type="transmembrane region" description="Helical" evidence="8">
    <location>
        <begin position="1260"/>
        <end position="1282"/>
    </location>
</feature>
<dbReference type="GO" id="GO:0032230">
    <property type="term" value="P:positive regulation of synaptic transmission, GABAergic"/>
    <property type="evidence" value="ECO:0007669"/>
    <property type="project" value="TreeGrafter"/>
</dbReference>
<comment type="caution">
    <text evidence="10">The sequence shown here is derived from an EMBL/GenBank/DDBJ whole genome shotgun (WGS) entry which is preliminary data.</text>
</comment>
<keyword evidence="5" id="KW-0479">Metal-binding</keyword>
<feature type="transmembrane region" description="Helical" evidence="8">
    <location>
        <begin position="1367"/>
        <end position="1390"/>
    </location>
</feature>
<keyword evidence="6" id="KW-0107">Calcium channel</keyword>
<feature type="transmembrane region" description="Helical" evidence="8">
    <location>
        <begin position="648"/>
        <end position="676"/>
    </location>
</feature>
<dbReference type="Gene3D" id="1.20.120.350">
    <property type="entry name" value="Voltage-gated potassium channels. Chain C"/>
    <property type="match status" value="4"/>
</dbReference>
<evidence type="ECO:0000313" key="11">
    <source>
        <dbReference type="Proteomes" id="UP000276133"/>
    </source>
</evidence>
<feature type="region of interest" description="Disordered" evidence="7">
    <location>
        <begin position="1"/>
        <end position="20"/>
    </location>
</feature>
<protein>
    <submittedName>
        <fullName evidence="10">Sodium leak channel non-selective</fullName>
    </submittedName>
</protein>
<evidence type="ECO:0000256" key="5">
    <source>
        <dbReference type="PIRSR" id="PIRSR602077-1"/>
    </source>
</evidence>
<feature type="transmembrane region" description="Helical" evidence="8">
    <location>
        <begin position="478"/>
        <end position="495"/>
    </location>
</feature>
<dbReference type="GO" id="GO:0032224">
    <property type="term" value="P:positive regulation of synaptic transmission, cholinergic"/>
    <property type="evidence" value="ECO:0007669"/>
    <property type="project" value="TreeGrafter"/>
</dbReference>
<feature type="binding site" evidence="5">
    <location>
        <position position="581"/>
    </location>
    <ligand>
        <name>Ca(2+)</name>
        <dbReference type="ChEBI" id="CHEBI:29108"/>
    </ligand>
</feature>
<organism evidence="10 11">
    <name type="scientific">Brachionus plicatilis</name>
    <name type="common">Marine rotifer</name>
    <name type="synonym">Brachionus muelleri</name>
    <dbReference type="NCBI Taxonomy" id="10195"/>
    <lineage>
        <taxon>Eukaryota</taxon>
        <taxon>Metazoa</taxon>
        <taxon>Spiralia</taxon>
        <taxon>Gnathifera</taxon>
        <taxon>Rotifera</taxon>
        <taxon>Eurotatoria</taxon>
        <taxon>Monogononta</taxon>
        <taxon>Pseudotrocha</taxon>
        <taxon>Ploima</taxon>
        <taxon>Brachionidae</taxon>
        <taxon>Brachionus</taxon>
    </lineage>
</organism>
<evidence type="ECO:0000256" key="3">
    <source>
        <dbReference type="ARBA" id="ARBA00022989"/>
    </source>
</evidence>
<feature type="domain" description="Ion transport" evidence="9">
    <location>
        <begin position="64"/>
        <end position="355"/>
    </location>
</feature>
<feature type="transmembrane region" description="Helical" evidence="8">
    <location>
        <begin position="95"/>
        <end position="115"/>
    </location>
</feature>
<name>A0A3M7STL5_BRAPC</name>
<keyword evidence="6" id="KW-0109">Calcium transport</keyword>
<feature type="transmembrane region" description="Helical" evidence="8">
    <location>
        <begin position="1083"/>
        <end position="1100"/>
    </location>
</feature>
<feature type="compositionally biased region" description="Polar residues" evidence="7">
    <location>
        <begin position="790"/>
        <end position="805"/>
    </location>
</feature>
<feature type="region of interest" description="Disordered" evidence="7">
    <location>
        <begin position="771"/>
        <end position="805"/>
    </location>
</feature>
<evidence type="ECO:0000256" key="8">
    <source>
        <dbReference type="SAM" id="Phobius"/>
    </source>
</evidence>
<keyword evidence="6" id="KW-0407">Ion channel</keyword>
<feature type="transmembrane region" description="Helical" evidence="8">
    <location>
        <begin position="1402"/>
        <end position="1421"/>
    </location>
</feature>
<dbReference type="Pfam" id="PF00520">
    <property type="entry name" value="Ion_trans"/>
    <property type="match status" value="5"/>
</dbReference>
<keyword evidence="6" id="KW-0813">Transport</keyword>
<dbReference type="STRING" id="10195.A0A3M7STL5"/>
<dbReference type="Proteomes" id="UP000276133">
    <property type="component" value="Unassembled WGS sequence"/>
</dbReference>
<feature type="transmembrane region" description="Helical" evidence="8">
    <location>
        <begin position="1009"/>
        <end position="1033"/>
    </location>
</feature>
<proteinExistence type="inferred from homology"/>
<dbReference type="InterPro" id="IPR028823">
    <property type="entry name" value="NALCN"/>
</dbReference>
<feature type="binding site" evidence="5">
    <location>
        <position position="1241"/>
    </location>
    <ligand>
        <name>Ca(2+)</name>
        <dbReference type="ChEBI" id="CHEBI:29108"/>
    </ligand>
</feature>
<feature type="transmembrane region" description="Helical" evidence="8">
    <location>
        <begin position="534"/>
        <end position="556"/>
    </location>
</feature>
<feature type="transmembrane region" description="Helical" evidence="8">
    <location>
        <begin position="1048"/>
        <end position="1071"/>
    </location>
</feature>
<evidence type="ECO:0000256" key="6">
    <source>
        <dbReference type="RuleBase" id="RU003808"/>
    </source>
</evidence>
<feature type="transmembrane region" description="Helical" evidence="8">
    <location>
        <begin position="1433"/>
        <end position="1455"/>
    </location>
</feature>
<keyword evidence="6" id="KW-0406">Ion transport</keyword>
<feature type="transmembrane region" description="Helical" evidence="8">
    <location>
        <begin position="600"/>
        <end position="628"/>
    </location>
</feature>
<feature type="domain" description="Ion transport" evidence="9">
    <location>
        <begin position="621"/>
        <end position="680"/>
    </location>
</feature>
<evidence type="ECO:0000256" key="2">
    <source>
        <dbReference type="ARBA" id="ARBA00022692"/>
    </source>
</evidence>
<keyword evidence="3 8" id="KW-1133">Transmembrane helix</keyword>